<protein>
    <submittedName>
        <fullName evidence="2">Uncharacterized protein</fullName>
    </submittedName>
</protein>
<dbReference type="VEuPathDB" id="FungiDB:VP01_2828g3"/>
<feature type="region of interest" description="Disordered" evidence="1">
    <location>
        <begin position="54"/>
        <end position="97"/>
    </location>
</feature>
<sequence length="378" mass="43063">MLIWEASEAGGREEEDKLKRKENEFQFKLTRIVFSQHLRLFFHSCSLMIRVVKKRKKEKRNKRTSETKREGKGTGPLPPGGVGYQPQQTVNHHHNHNQSTIKITTSIKIMVKWAGTGIDRNTNSQIIYMHSKKLNQTQPTVQPSSISTRFKSTQQPQHDQLMKYSATDLEVMNGKWKLQMSINSNSQKKKKKKKKKKKLLLINSNHSDQFSSQIGSRLHSISTSIIISIKKPHLTPINNLGSQPEAYIWCTYYHKDRSKEKPGVHPFIIIIKHINTLHSSTHSSSLIQIGSPSTLSLTQIQNTSYVPQLNNQNTLDLKNTSDRDGRDQSNIESSGRPHTNQFLQQETATCTLEYPCEPVPEWCGAYIGEAVAAGRSQQ</sequence>
<feature type="region of interest" description="Disordered" evidence="1">
    <location>
        <begin position="311"/>
        <end position="340"/>
    </location>
</feature>
<name>A0A0L6V2A3_9BASI</name>
<organism evidence="2 3">
    <name type="scientific">Puccinia sorghi</name>
    <dbReference type="NCBI Taxonomy" id="27349"/>
    <lineage>
        <taxon>Eukaryota</taxon>
        <taxon>Fungi</taxon>
        <taxon>Dikarya</taxon>
        <taxon>Basidiomycota</taxon>
        <taxon>Pucciniomycotina</taxon>
        <taxon>Pucciniomycetes</taxon>
        <taxon>Pucciniales</taxon>
        <taxon>Pucciniaceae</taxon>
        <taxon>Puccinia</taxon>
    </lineage>
</organism>
<gene>
    <name evidence="2" type="ORF">VP01_2828g3</name>
</gene>
<evidence type="ECO:0000313" key="3">
    <source>
        <dbReference type="Proteomes" id="UP000037035"/>
    </source>
</evidence>
<evidence type="ECO:0000256" key="1">
    <source>
        <dbReference type="SAM" id="MobiDB-lite"/>
    </source>
</evidence>
<keyword evidence="3" id="KW-1185">Reference proteome</keyword>
<feature type="compositionally biased region" description="Basic and acidic residues" evidence="1">
    <location>
        <begin position="63"/>
        <end position="72"/>
    </location>
</feature>
<dbReference type="EMBL" id="LAVV01007755">
    <property type="protein sequence ID" value="KNZ54869.1"/>
    <property type="molecule type" value="Genomic_DNA"/>
</dbReference>
<feature type="compositionally biased region" description="Basic and acidic residues" evidence="1">
    <location>
        <begin position="319"/>
        <end position="329"/>
    </location>
</feature>
<accession>A0A0L6V2A3</accession>
<dbReference type="AlphaFoldDB" id="A0A0L6V2A3"/>
<dbReference type="Proteomes" id="UP000037035">
    <property type="component" value="Unassembled WGS sequence"/>
</dbReference>
<reference evidence="2 3" key="1">
    <citation type="submission" date="2015-08" db="EMBL/GenBank/DDBJ databases">
        <title>Next Generation Sequencing and Analysis of the Genome of Puccinia sorghi L Schw, the Causal Agent of Maize Common Rust.</title>
        <authorList>
            <person name="Rochi L."/>
            <person name="Burguener G."/>
            <person name="Darino M."/>
            <person name="Turjanski A."/>
            <person name="Kreff E."/>
            <person name="Dieguez M.J."/>
            <person name="Sacco F."/>
        </authorList>
    </citation>
    <scope>NUCLEOTIDE SEQUENCE [LARGE SCALE GENOMIC DNA]</scope>
    <source>
        <strain evidence="2 3">RO10H11247</strain>
    </source>
</reference>
<comment type="caution">
    <text evidence="2">The sequence shown here is derived from an EMBL/GenBank/DDBJ whole genome shotgun (WGS) entry which is preliminary data.</text>
</comment>
<proteinExistence type="predicted"/>
<feature type="compositionally biased region" description="Polar residues" evidence="1">
    <location>
        <begin position="330"/>
        <end position="340"/>
    </location>
</feature>
<dbReference type="STRING" id="27349.A0A0L6V2A3"/>
<evidence type="ECO:0000313" key="2">
    <source>
        <dbReference type="EMBL" id="KNZ54869.1"/>
    </source>
</evidence>